<dbReference type="InterPro" id="IPR058240">
    <property type="entry name" value="rSAM_sf"/>
</dbReference>
<evidence type="ECO:0000259" key="1">
    <source>
        <dbReference type="PROSITE" id="PS51918"/>
    </source>
</evidence>
<dbReference type="InterPro" id="IPR006638">
    <property type="entry name" value="Elp3/MiaA/NifB-like_rSAM"/>
</dbReference>
<dbReference type="Pfam" id="PF19864">
    <property type="entry name" value="Radical_SAM_N2"/>
    <property type="match status" value="1"/>
</dbReference>
<comment type="caution">
    <text evidence="2">The sequence shown here is derived from an EMBL/GenBank/DDBJ whole genome shotgun (WGS) entry which is preliminary data.</text>
</comment>
<organism evidence="2">
    <name type="scientific">Ignisphaera aggregans</name>
    <dbReference type="NCBI Taxonomy" id="334771"/>
    <lineage>
        <taxon>Archaea</taxon>
        <taxon>Thermoproteota</taxon>
        <taxon>Thermoprotei</taxon>
        <taxon>Desulfurococcales</taxon>
        <taxon>Desulfurococcaceae</taxon>
        <taxon>Ignisphaera</taxon>
    </lineage>
</organism>
<dbReference type="SUPFAM" id="SSF102114">
    <property type="entry name" value="Radical SAM enzymes"/>
    <property type="match status" value="1"/>
</dbReference>
<name>A0A7C4BDL4_9CREN</name>
<accession>A0A7C4BDL4</accession>
<reference evidence="2" key="1">
    <citation type="journal article" date="2020" name="mSystems">
        <title>Genome- and Community-Level Interaction Insights into Carbon Utilization and Element Cycling Functions of Hydrothermarchaeota in Hydrothermal Sediment.</title>
        <authorList>
            <person name="Zhou Z."/>
            <person name="Liu Y."/>
            <person name="Xu W."/>
            <person name="Pan J."/>
            <person name="Luo Z.H."/>
            <person name="Li M."/>
        </authorList>
    </citation>
    <scope>NUCLEOTIDE SEQUENCE [LARGE SCALE GENOMIC DNA]</scope>
    <source>
        <strain evidence="2">SpSt-732</strain>
    </source>
</reference>
<dbReference type="Pfam" id="PF04055">
    <property type="entry name" value="Radical_SAM"/>
    <property type="match status" value="1"/>
</dbReference>
<dbReference type="AlphaFoldDB" id="A0A7C4BDL4"/>
<dbReference type="InterPro" id="IPR007197">
    <property type="entry name" value="rSAM"/>
</dbReference>
<feature type="domain" description="Radical SAM core" evidence="1">
    <location>
        <begin position="210"/>
        <end position="432"/>
    </location>
</feature>
<dbReference type="PANTHER" id="PTHR42731:SF1">
    <property type="entry name" value="RADICAL SAM DOMAIN PROTEIN"/>
    <property type="match status" value="1"/>
</dbReference>
<dbReference type="PROSITE" id="PS51918">
    <property type="entry name" value="RADICAL_SAM"/>
    <property type="match status" value="1"/>
</dbReference>
<dbReference type="InterPro" id="IPR023404">
    <property type="entry name" value="rSAM_horseshoe"/>
</dbReference>
<gene>
    <name evidence="2" type="ORF">ENV14_08655</name>
</gene>
<dbReference type="GO" id="GO:0003824">
    <property type="term" value="F:catalytic activity"/>
    <property type="evidence" value="ECO:0007669"/>
    <property type="project" value="InterPro"/>
</dbReference>
<dbReference type="InterPro" id="IPR045784">
    <property type="entry name" value="Radical_SAM_N2"/>
</dbReference>
<dbReference type="SFLD" id="SFLDS00029">
    <property type="entry name" value="Radical_SAM"/>
    <property type="match status" value="1"/>
</dbReference>
<dbReference type="Gene3D" id="3.40.50.280">
    <property type="entry name" value="Cobalamin-binding domain"/>
    <property type="match status" value="1"/>
</dbReference>
<dbReference type="SMART" id="SM00729">
    <property type="entry name" value="Elp3"/>
    <property type="match status" value="1"/>
</dbReference>
<dbReference type="PANTHER" id="PTHR42731">
    <property type="entry name" value="SLL1084 PROTEIN"/>
    <property type="match status" value="1"/>
</dbReference>
<proteinExistence type="predicted"/>
<evidence type="ECO:0000313" key="2">
    <source>
        <dbReference type="EMBL" id="HGI88435.1"/>
    </source>
</evidence>
<dbReference type="SFLD" id="SFLDG01082">
    <property type="entry name" value="B12-binding_domain_containing"/>
    <property type="match status" value="1"/>
</dbReference>
<dbReference type="EMBL" id="DTFF01000077">
    <property type="protein sequence ID" value="HGI88435.1"/>
    <property type="molecule type" value="Genomic_DNA"/>
</dbReference>
<dbReference type="GO" id="GO:0051536">
    <property type="term" value="F:iron-sulfur cluster binding"/>
    <property type="evidence" value="ECO:0007669"/>
    <property type="project" value="InterPro"/>
</dbReference>
<sequence length="521" mass="58635">MLSEIGELVVLRQRRENIVIEKKGRPSDIKVGILMPMPYSAAVSSLFFQMAYTYVNSLEGAVAYRYVFNLEEKRVEALDKVVNPKKLDVILVSLPFELDYVTTAYILANLNLLRRVKGAEKPVIVAGGIAPSANPLPLSDIVDAVAIGEAEEMLENLVYLAGEPNAFKVIGELSCISAPPFSEVKRKCFVKDLSKTPHPVHQFYSYEEEPVYGYGVRVEVSRGCPYLCAFCMESHVMYPFRAREIAVVERIIEKGVEFLKVPRAILYSLSLFSVPNMDTLLQKLLKQGIEVSIPSIRVDQVTKERLEIIRALGQKTLTIAPETLLPTYGCKIGKCYSMDNLMEVLSHAHRIGFTHVKLYLITGFPGMSVDEELKHFEKFVLSLRSIRKKGFVEITLNPLVPKPWTPFQFLPPASVLRSRSVLEQYRRISRGSSVKLSTLDYEWAFAQAVIALGNESASKLVIDWALNGLGLKGFRKALQMASEEVKGYLKNGWGDPPWYRCVDIGVPKLYLDLRARYLKAL</sequence>
<protein>
    <submittedName>
        <fullName evidence="2">B12-binding domain-containing radical SAM protein</fullName>
    </submittedName>
</protein>
<dbReference type="CDD" id="cd01335">
    <property type="entry name" value="Radical_SAM"/>
    <property type="match status" value="1"/>
</dbReference>
<dbReference type="Gene3D" id="3.80.30.20">
    <property type="entry name" value="tm_1862 like domain"/>
    <property type="match status" value="1"/>
</dbReference>